<reference evidence="2 3" key="1">
    <citation type="submission" date="2023-01" db="EMBL/GenBank/DDBJ databases">
        <title>Complete genome sequence of Lacticaseibacillus paracasei SRCM217440 isolated from Makgeolli.</title>
        <authorList>
            <person name="Yang H.-G."/>
            <person name="Jeong S.-J."/>
            <person name="Ha G.-S."/>
            <person name="Yang H.-J."/>
            <person name="Jeong D.-Y."/>
        </authorList>
    </citation>
    <scope>NUCLEOTIDE SEQUENCE [LARGE SCALE GENOMIC DNA]</scope>
    <source>
        <strain evidence="2 3">SRCM217440</strain>
    </source>
</reference>
<proteinExistence type="predicted"/>
<organism evidence="2 3">
    <name type="scientific">Lacticaseibacillus paracasei</name>
    <name type="common">Lactobacillus paracasei</name>
    <dbReference type="NCBI Taxonomy" id="1597"/>
    <lineage>
        <taxon>Bacteria</taxon>
        <taxon>Bacillati</taxon>
        <taxon>Bacillota</taxon>
        <taxon>Bacilli</taxon>
        <taxon>Lactobacillales</taxon>
        <taxon>Lactobacillaceae</taxon>
        <taxon>Lacticaseibacillus</taxon>
    </lineage>
</organism>
<dbReference type="RefSeq" id="WP_272029407.1">
    <property type="nucleotide sequence ID" value="NZ_JAQLSF010000002.1"/>
</dbReference>
<keyword evidence="1" id="KW-0472">Membrane</keyword>
<comment type="caution">
    <text evidence="2">The sequence shown here is derived from an EMBL/GenBank/DDBJ whole genome shotgun (WGS) entry which is preliminary data.</text>
</comment>
<protein>
    <submittedName>
        <fullName evidence="2">Uncharacterized protein</fullName>
    </submittedName>
</protein>
<evidence type="ECO:0000313" key="2">
    <source>
        <dbReference type="EMBL" id="MDB1566120.1"/>
    </source>
</evidence>
<evidence type="ECO:0000313" key="3">
    <source>
        <dbReference type="Proteomes" id="UP001212327"/>
    </source>
</evidence>
<sequence>MINIQQIYKIEKSGDIHMIRKIKSRNRVITILIILFAIIMLGIFMWPKSLQQTLVNNVWNLRMSNYDQVIPIKFTDTDVYNVEQNSGQYTVSKGKLGSVKYLSNSQFELISSDSNNPNTVFTISKSDGNTISGSVQGGTTQASFKMVRVDHSLVKNP</sequence>
<evidence type="ECO:0000256" key="1">
    <source>
        <dbReference type="SAM" id="Phobius"/>
    </source>
</evidence>
<name>A0AAW6ACM2_LACPA</name>
<gene>
    <name evidence="2" type="ORF">PGA78_15440</name>
</gene>
<keyword evidence="1" id="KW-0812">Transmembrane</keyword>
<keyword evidence="1" id="KW-1133">Transmembrane helix</keyword>
<feature type="transmembrane region" description="Helical" evidence="1">
    <location>
        <begin position="28"/>
        <end position="46"/>
    </location>
</feature>
<dbReference type="EMBL" id="JAQLSF010000002">
    <property type="protein sequence ID" value="MDB1566120.1"/>
    <property type="molecule type" value="Genomic_DNA"/>
</dbReference>
<dbReference type="AlphaFoldDB" id="A0AAW6ACM2"/>
<dbReference type="Proteomes" id="UP001212327">
    <property type="component" value="Unassembled WGS sequence"/>
</dbReference>
<accession>A0AAW6ACM2</accession>